<gene>
    <name evidence="1" type="ORF">PXEA_LOCUS2754</name>
</gene>
<name>A0A448WDW8_9PLAT</name>
<evidence type="ECO:0000313" key="1">
    <source>
        <dbReference type="EMBL" id="VEL09314.1"/>
    </source>
</evidence>
<protein>
    <submittedName>
        <fullName evidence="1">Uncharacterized protein</fullName>
    </submittedName>
</protein>
<dbReference type="Proteomes" id="UP000784294">
    <property type="component" value="Unassembled WGS sequence"/>
</dbReference>
<proteinExistence type="predicted"/>
<dbReference type="AlphaFoldDB" id="A0A448WDW8"/>
<sequence>MCEDIAGAPLLLPESLVDLDTCSRATAALSSGLVKLCRSLAPAFQANTILCGIALYALGRIAATLACVGHCMYAFMHRDVGQAGDFMPLSVIASIFPPVCGLITPAIHPDLLFRSANPTRASNPDSLHGPVDPFLIFLVDRFHSVPVPVCVSLQPPFLKALEGSDCHACRYPAFPSRVLSFIKPMLSEQTVDVYLWSHATSQVDFYYI</sequence>
<organism evidence="1 2">
    <name type="scientific">Protopolystoma xenopodis</name>
    <dbReference type="NCBI Taxonomy" id="117903"/>
    <lineage>
        <taxon>Eukaryota</taxon>
        <taxon>Metazoa</taxon>
        <taxon>Spiralia</taxon>
        <taxon>Lophotrochozoa</taxon>
        <taxon>Platyhelminthes</taxon>
        <taxon>Monogenea</taxon>
        <taxon>Polyopisthocotylea</taxon>
        <taxon>Polystomatidea</taxon>
        <taxon>Polystomatidae</taxon>
        <taxon>Protopolystoma</taxon>
    </lineage>
</organism>
<reference evidence="1" key="1">
    <citation type="submission" date="2018-11" db="EMBL/GenBank/DDBJ databases">
        <authorList>
            <consortium name="Pathogen Informatics"/>
        </authorList>
    </citation>
    <scope>NUCLEOTIDE SEQUENCE</scope>
</reference>
<evidence type="ECO:0000313" key="2">
    <source>
        <dbReference type="Proteomes" id="UP000784294"/>
    </source>
</evidence>
<keyword evidence="2" id="KW-1185">Reference proteome</keyword>
<dbReference type="EMBL" id="CAAALY010006018">
    <property type="protein sequence ID" value="VEL09314.1"/>
    <property type="molecule type" value="Genomic_DNA"/>
</dbReference>
<comment type="caution">
    <text evidence="1">The sequence shown here is derived from an EMBL/GenBank/DDBJ whole genome shotgun (WGS) entry which is preliminary data.</text>
</comment>
<accession>A0A448WDW8</accession>